<dbReference type="Proteomes" id="UP000651010">
    <property type="component" value="Unassembled WGS sequence"/>
</dbReference>
<feature type="compositionally biased region" description="Low complexity" evidence="1">
    <location>
        <begin position="632"/>
        <end position="645"/>
    </location>
</feature>
<organism evidence="3 4">
    <name type="scientific">Dyella acidiphila</name>
    <dbReference type="NCBI Taxonomy" id="2775866"/>
    <lineage>
        <taxon>Bacteria</taxon>
        <taxon>Pseudomonadati</taxon>
        <taxon>Pseudomonadota</taxon>
        <taxon>Gammaproteobacteria</taxon>
        <taxon>Lysobacterales</taxon>
        <taxon>Rhodanobacteraceae</taxon>
        <taxon>Dyella</taxon>
    </lineage>
</organism>
<feature type="region of interest" description="Disordered" evidence="1">
    <location>
        <begin position="511"/>
        <end position="533"/>
    </location>
</feature>
<reference evidence="3 4" key="1">
    <citation type="submission" date="2020-09" db="EMBL/GenBank/DDBJ databases">
        <title>Dyella sp. 7MK23 isolated from forest soil.</title>
        <authorList>
            <person name="Fu J."/>
        </authorList>
    </citation>
    <scope>NUCLEOTIDE SEQUENCE [LARGE SCALE GENOMIC DNA]</scope>
    <source>
        <strain evidence="3 4">7MK23</strain>
    </source>
</reference>
<evidence type="ECO:0000313" key="4">
    <source>
        <dbReference type="Proteomes" id="UP000651010"/>
    </source>
</evidence>
<dbReference type="PANTHER" id="PTHR38731:SF3">
    <property type="entry name" value="BLL6125 PROTEIN"/>
    <property type="match status" value="1"/>
</dbReference>
<proteinExistence type="predicted"/>
<name>A0ABR9G4G1_9GAMM</name>
<comment type="caution">
    <text evidence="3">The sequence shown here is derived from an EMBL/GenBank/DDBJ whole genome shotgun (WGS) entry which is preliminary data.</text>
</comment>
<sequence>MRVPNAFPHSSWRLLLTLLLLTGTGALHAQSTAAQGSDANDPPARVARIDFANGDLGLLPAGSTSWTAADINRPLTNGDKLSSGPGARSELDLGGAALRLDGQSDVGILNLNGQTGQFELTQGTLNLSVRTLDEGATYEIDTPTLALVISQPGSYRVDVPADGSSTTVAVNDDLATVYGENNAQRQVFNGRRYQFTGSALTDVTVTDITGSDAFDLWCSTLDTRQGSDASTQYVSNDMVGADDLDGWGSWEEDADYGAIWYPVNVVAGWAPYRFGHWVWIAPWGWTWVDNLPWGFAPYHYGRWVFVRNHWGWIPGPRQARPVYAPALVGFVGGGAGHPVGWFPLGPHDIYNPWYHASRNYYAGVNLANLGAGRYEDRAALLDAIHRQYGQYQAGHPAPGAAYAYRTMPAALTAVSAQTFAGAGNVRSNQVHLSTEQIAAAPALAPASLQHPGGASFGQPRLLDARPLPSSGFNRQVVAVGRPSGAVISTASARTGQPASNVRILTINPNAPVVSRTPNGGNAQALPAPRPAMPTPATPPAMLPQVPHFQSAQQMQPAQAVEQAMRYQPTTRTYAPREQDLEQQRDEAIQRSHQFVPEQRLNPNPSYEPYARPDFARPAPQGHPYTPEGHPQSGSSHSSSGSSHSSAPAAAHNQNGH</sequence>
<evidence type="ECO:0000256" key="2">
    <source>
        <dbReference type="SAM" id="SignalP"/>
    </source>
</evidence>
<keyword evidence="2" id="KW-0732">Signal</keyword>
<accession>A0ABR9G4G1</accession>
<gene>
    <name evidence="3" type="ORF">IGX34_00850</name>
</gene>
<dbReference type="InterPro" id="IPR046535">
    <property type="entry name" value="DUF6600"/>
</dbReference>
<feature type="region of interest" description="Disordered" evidence="1">
    <location>
        <begin position="591"/>
        <end position="656"/>
    </location>
</feature>
<keyword evidence="4" id="KW-1185">Reference proteome</keyword>
<protein>
    <recommendedName>
        <fullName evidence="5">FecR protein domain-containing protein</fullName>
    </recommendedName>
</protein>
<feature type="signal peptide" evidence="2">
    <location>
        <begin position="1"/>
        <end position="29"/>
    </location>
</feature>
<dbReference type="EMBL" id="JACZZA010000001">
    <property type="protein sequence ID" value="MBE1158911.1"/>
    <property type="molecule type" value="Genomic_DNA"/>
</dbReference>
<dbReference type="Pfam" id="PF20245">
    <property type="entry name" value="DUF6600"/>
    <property type="match status" value="1"/>
</dbReference>
<evidence type="ECO:0000313" key="3">
    <source>
        <dbReference type="EMBL" id="MBE1158911.1"/>
    </source>
</evidence>
<evidence type="ECO:0008006" key="5">
    <source>
        <dbReference type="Google" id="ProtNLM"/>
    </source>
</evidence>
<feature type="chain" id="PRO_5046424060" description="FecR protein domain-containing protein" evidence="2">
    <location>
        <begin position="30"/>
        <end position="656"/>
    </location>
</feature>
<evidence type="ECO:0000256" key="1">
    <source>
        <dbReference type="SAM" id="MobiDB-lite"/>
    </source>
</evidence>
<dbReference type="RefSeq" id="WP_192553772.1">
    <property type="nucleotide sequence ID" value="NZ_JACZZA010000001.1"/>
</dbReference>
<dbReference type="PANTHER" id="PTHR38731">
    <property type="entry name" value="LIPL45-RELATED LIPOPROTEIN-RELATED"/>
    <property type="match status" value="1"/>
</dbReference>